<evidence type="ECO:0000256" key="7">
    <source>
        <dbReference type="ARBA" id="ARBA00023242"/>
    </source>
</evidence>
<keyword evidence="6" id="KW-0804">Transcription</keyword>
<evidence type="ECO:0000313" key="13">
    <source>
        <dbReference type="Ensembl" id="ENSSHAP00000030035.1"/>
    </source>
</evidence>
<evidence type="ECO:0000256" key="9">
    <source>
        <dbReference type="ARBA" id="ARBA00065429"/>
    </source>
</evidence>
<gene>
    <name evidence="13" type="primary">FAM120B</name>
</gene>
<sequence>MDRQMINTKTSTMGVRGLHGFVGNACPNTCTVVNLKEMAEKYQIHQAGSTPIIVVDAMCCLRHWYTPESWVCGGQWLEYLSILQDFIKAFTTAGIKLVFFFDGVVEQKKRHEWVKRRLRNNKEISTIFQFIKARRQQPGRDMFFIPSGLATFTRFALKSLGQETVCSLQEADYEVASYGLQNNCLGILGEDTDYLIYNTCPYFSINKLCLDSLVTVMYSRENLCQSLGLSVTDLPLLACLLGNDTVPEGMLESFRQKCLSGYSSAKQNHDRRTNTILAVADYISRVLRLQQGMKDLEEMLPLGQNKTVFCRGVASYLLPGQQSPWLLQIPSLETSDEEEATMCSDSEILQIAKEQHVQAENYLVYNILSSGEIECSNTLEDELDPELPGQALIFRPFRQHIYSLLLEDSKDACRSCPIIKEWFVYFGNQLKQPELVQPIKLDIPGGTPSLRTLWLSKEAEVQAQRFNTFLACFHLWNEREELQVLENSLTALCCLLIYLLCQVDTLSLEDLNAFIAQTLCLQGKSAAQLSGLQLTHVDSRAVHLGSLFVRGLTYLILANGACGFPFRMDDLMAWKMFDGKLFQQKYQQSHRGCSVEELLEGNKYWLTEFQKLKSLICKACMKNNRALQSRQRGNEFIRESESRRWDSNFERSHQPRFSSLYHNPNQWRGPRPYSTRFETDPSGRGYRSEDQSQKKRRFQYTPRWPR</sequence>
<keyword evidence="14" id="KW-1185">Reference proteome</keyword>
<dbReference type="Proteomes" id="UP000007648">
    <property type="component" value="Unassembled WGS sequence"/>
</dbReference>
<reference evidence="13" key="2">
    <citation type="submission" date="2025-08" db="UniProtKB">
        <authorList>
            <consortium name="Ensembl"/>
        </authorList>
    </citation>
    <scope>IDENTIFICATION</scope>
</reference>
<proteinExistence type="inferred from homology"/>
<keyword evidence="4" id="KW-0805">Transcription regulation</keyword>
<reference evidence="13 14" key="1">
    <citation type="journal article" date="2011" name="Proc. Natl. Acad. Sci. U.S.A.">
        <title>Genetic diversity and population structure of the endangered marsupial Sarcophilus harrisii (Tasmanian devil).</title>
        <authorList>
            <person name="Miller W."/>
            <person name="Hayes V.M."/>
            <person name="Ratan A."/>
            <person name="Petersen D.C."/>
            <person name="Wittekindt N.E."/>
            <person name="Miller J."/>
            <person name="Walenz B."/>
            <person name="Knight J."/>
            <person name="Qi J."/>
            <person name="Zhao F."/>
            <person name="Wang Q."/>
            <person name="Bedoya-Reina O.C."/>
            <person name="Katiyar N."/>
            <person name="Tomsho L.P."/>
            <person name="Kasson L.M."/>
            <person name="Hardie R.A."/>
            <person name="Woodbridge P."/>
            <person name="Tindall E.A."/>
            <person name="Bertelsen M.F."/>
            <person name="Dixon D."/>
            <person name="Pyecroft S."/>
            <person name="Helgen K.M."/>
            <person name="Lesk A.M."/>
            <person name="Pringle T.H."/>
            <person name="Patterson N."/>
            <person name="Zhang Y."/>
            <person name="Kreiss A."/>
            <person name="Woods G.M."/>
            <person name="Jones M.E."/>
            <person name="Schuster S.C."/>
        </authorList>
    </citation>
    <scope>NUCLEOTIDE SEQUENCE [LARGE SCALE GENOMIC DNA]</scope>
</reference>
<comment type="subcellular location">
    <subcellularLocation>
        <location evidence="1">Nucleus</location>
    </subcellularLocation>
</comment>
<reference evidence="13" key="3">
    <citation type="submission" date="2025-09" db="UniProtKB">
        <authorList>
            <consortium name="Ensembl"/>
        </authorList>
    </citation>
    <scope>IDENTIFICATION</scope>
</reference>
<evidence type="ECO:0000256" key="4">
    <source>
        <dbReference type="ARBA" id="ARBA00023015"/>
    </source>
</evidence>
<name>A0A7N4V0L6_SARHA</name>
<evidence type="ECO:0000256" key="3">
    <source>
        <dbReference type="ARBA" id="ARBA00022782"/>
    </source>
</evidence>
<evidence type="ECO:0000256" key="11">
    <source>
        <dbReference type="ARBA" id="ARBA00081567"/>
    </source>
</evidence>
<evidence type="ECO:0000256" key="12">
    <source>
        <dbReference type="SAM" id="MobiDB-lite"/>
    </source>
</evidence>
<dbReference type="InParanoid" id="A0A7N4V0L6"/>
<dbReference type="GO" id="GO:0045444">
    <property type="term" value="P:fat cell differentiation"/>
    <property type="evidence" value="ECO:0007669"/>
    <property type="project" value="Ensembl"/>
</dbReference>
<comment type="similarity">
    <text evidence="2">Belongs to the constitutive coactivator of PPAR-gamma family.</text>
</comment>
<dbReference type="InterPro" id="IPR029060">
    <property type="entry name" value="PIN-like_dom_sf"/>
</dbReference>
<feature type="compositionally biased region" description="Basic and acidic residues" evidence="12">
    <location>
        <begin position="677"/>
        <end position="693"/>
    </location>
</feature>
<dbReference type="GO" id="GO:0035357">
    <property type="term" value="P:peroxisome proliferator activated receptor signaling pathway"/>
    <property type="evidence" value="ECO:0007669"/>
    <property type="project" value="Ensembl"/>
</dbReference>
<dbReference type="PANTHER" id="PTHR15976:SF17">
    <property type="entry name" value="CONSTITUTIVE COACTIVATOR OF PEROXISOME PROLIFERATOR-ACTIVATED RECEPTOR GAMMA"/>
    <property type="match status" value="1"/>
</dbReference>
<feature type="compositionally biased region" description="Polar residues" evidence="12">
    <location>
        <begin position="656"/>
        <end position="666"/>
    </location>
</feature>
<evidence type="ECO:0000313" key="14">
    <source>
        <dbReference type="Proteomes" id="UP000007648"/>
    </source>
</evidence>
<dbReference type="GeneTree" id="ENSGT00530000063168"/>
<dbReference type="Gene3D" id="3.40.50.1010">
    <property type="entry name" value="5'-nuclease"/>
    <property type="match status" value="1"/>
</dbReference>
<evidence type="ECO:0000256" key="8">
    <source>
        <dbReference type="ARBA" id="ARBA00057492"/>
    </source>
</evidence>
<comment type="subunit">
    <text evidence="9">Interacts with ESR1 and RXRA. Interacts with PPARG; in a ligand-independent manner.</text>
</comment>
<keyword evidence="5" id="KW-0010">Activator</keyword>
<evidence type="ECO:0000256" key="6">
    <source>
        <dbReference type="ARBA" id="ARBA00023163"/>
    </source>
</evidence>
<dbReference type="FunFam" id="3.40.50.1010:FF:000013">
    <property type="entry name" value="Constitutive coactivator of peroxisome proliferator-activated receptor gamma"/>
    <property type="match status" value="1"/>
</dbReference>
<dbReference type="GO" id="GO:0005634">
    <property type="term" value="C:nucleus"/>
    <property type="evidence" value="ECO:0007669"/>
    <property type="project" value="UniProtKB-SubCell"/>
</dbReference>
<evidence type="ECO:0000256" key="1">
    <source>
        <dbReference type="ARBA" id="ARBA00004123"/>
    </source>
</evidence>
<keyword evidence="3" id="KW-0221">Differentiation</keyword>
<keyword evidence="7" id="KW-0539">Nucleus</keyword>
<evidence type="ECO:0000256" key="2">
    <source>
        <dbReference type="ARBA" id="ARBA00009495"/>
    </source>
</evidence>
<evidence type="ECO:0000256" key="10">
    <source>
        <dbReference type="ARBA" id="ARBA00067859"/>
    </source>
</evidence>
<dbReference type="Ensembl" id="ENSSHAT00000029296.1">
    <property type="protein sequence ID" value="ENSSHAP00000030035.1"/>
    <property type="gene ID" value="ENSSHAG00000014705.2"/>
</dbReference>
<dbReference type="CDD" id="cd18672">
    <property type="entry name" value="PIN_FAM120B-like"/>
    <property type="match status" value="1"/>
</dbReference>
<protein>
    <recommendedName>
        <fullName evidence="10">Constitutive coactivator of peroxisome proliferator-activated receptor gamma</fullName>
    </recommendedName>
    <alternativeName>
        <fullName evidence="11">Protein FAM120B</fullName>
    </alternativeName>
</protein>
<dbReference type="FunCoup" id="A0A7N4V0L6">
    <property type="interactions" value="2792"/>
</dbReference>
<accession>A0A7N4V0L6</accession>
<dbReference type="InterPro" id="IPR026784">
    <property type="entry name" value="Coact_PPARg"/>
</dbReference>
<dbReference type="PANTHER" id="PTHR15976">
    <property type="entry name" value="CONSTITUTIVE COACTIVATOR OF PEROXISOME PROLIFERATOR-ACTIVATED RECEPTOR GAMMA"/>
    <property type="match status" value="1"/>
</dbReference>
<comment type="function">
    <text evidence="8">Functions as a transactivator of PPARG and ESR1. Functions in adipogenesis through PPARG activation.</text>
</comment>
<feature type="region of interest" description="Disordered" evidence="12">
    <location>
        <begin position="656"/>
        <end position="706"/>
    </location>
</feature>
<dbReference type="SUPFAM" id="SSF88723">
    <property type="entry name" value="PIN domain-like"/>
    <property type="match status" value="1"/>
</dbReference>
<evidence type="ECO:0000256" key="5">
    <source>
        <dbReference type="ARBA" id="ARBA00023159"/>
    </source>
</evidence>
<dbReference type="AlphaFoldDB" id="A0A7N4V0L6"/>
<organism evidence="13 14">
    <name type="scientific">Sarcophilus harrisii</name>
    <name type="common">Tasmanian devil</name>
    <name type="synonym">Sarcophilus laniarius</name>
    <dbReference type="NCBI Taxonomy" id="9305"/>
    <lineage>
        <taxon>Eukaryota</taxon>
        <taxon>Metazoa</taxon>
        <taxon>Chordata</taxon>
        <taxon>Craniata</taxon>
        <taxon>Vertebrata</taxon>
        <taxon>Euteleostomi</taxon>
        <taxon>Mammalia</taxon>
        <taxon>Metatheria</taxon>
        <taxon>Dasyuromorphia</taxon>
        <taxon>Dasyuridae</taxon>
        <taxon>Sarcophilus</taxon>
    </lineage>
</organism>